<protein>
    <submittedName>
        <fullName evidence="1">Uncharacterized protein</fullName>
    </submittedName>
</protein>
<dbReference type="PANTHER" id="PTHR42842:SF3">
    <property type="entry name" value="FAD_NAD(P)-BINDING OXIDOREDUCTASE FAMILY PROTEIN"/>
    <property type="match status" value="1"/>
</dbReference>
<reference evidence="1" key="1">
    <citation type="journal article" date="2012" name="PLoS ONE">
        <title>Gene sets for utilization of primary and secondary nutrition supplies in the distal gut of endangered iberian lynx.</title>
        <authorList>
            <person name="Alcaide M."/>
            <person name="Messina E."/>
            <person name="Richter M."/>
            <person name="Bargiela R."/>
            <person name="Peplies J."/>
            <person name="Huws S.A."/>
            <person name="Newbold C.J."/>
            <person name="Golyshin P.N."/>
            <person name="Simon M.A."/>
            <person name="Lopez G."/>
            <person name="Yakimov M.M."/>
            <person name="Ferrer M."/>
        </authorList>
    </citation>
    <scope>NUCLEOTIDE SEQUENCE</scope>
</reference>
<dbReference type="EMBL" id="AMCI01006039">
    <property type="protein sequence ID" value="EJW95030.1"/>
    <property type="molecule type" value="Genomic_DNA"/>
</dbReference>
<accession>J9C5E1</accession>
<organism evidence="1">
    <name type="scientific">gut metagenome</name>
    <dbReference type="NCBI Taxonomy" id="749906"/>
    <lineage>
        <taxon>unclassified sequences</taxon>
        <taxon>metagenomes</taxon>
        <taxon>organismal metagenomes</taxon>
    </lineage>
</organism>
<dbReference type="InterPro" id="IPR028348">
    <property type="entry name" value="FAD-binding_protein"/>
</dbReference>
<dbReference type="AlphaFoldDB" id="J9C5E1"/>
<feature type="non-terminal residue" evidence="1">
    <location>
        <position position="53"/>
    </location>
</feature>
<evidence type="ECO:0000313" key="1">
    <source>
        <dbReference type="EMBL" id="EJW95030.1"/>
    </source>
</evidence>
<sequence length="53" mass="5940">MQDILKLFVAAGAPENILWEHKPHVGTDKLRAMVTGISREIRALGGEIRYEAH</sequence>
<gene>
    <name evidence="1" type="ORF">EVA_16863</name>
</gene>
<dbReference type="PANTHER" id="PTHR42842">
    <property type="entry name" value="FAD/NAD(P)-BINDING OXIDOREDUCTASE"/>
    <property type="match status" value="1"/>
</dbReference>
<proteinExistence type="predicted"/>
<comment type="caution">
    <text evidence="1">The sequence shown here is derived from an EMBL/GenBank/DDBJ whole genome shotgun (WGS) entry which is preliminary data.</text>
</comment>
<dbReference type="Gene3D" id="3.50.50.60">
    <property type="entry name" value="FAD/NAD(P)-binding domain"/>
    <property type="match status" value="1"/>
</dbReference>
<name>J9C5E1_9ZZZZ</name>
<dbReference type="InterPro" id="IPR036188">
    <property type="entry name" value="FAD/NAD-bd_sf"/>
</dbReference>